<keyword evidence="1 2" id="KW-0436">Ligase</keyword>
<feature type="domain" description="Bacillithiol biosynthesis BshC C-terminal coiled-coil" evidence="4">
    <location>
        <begin position="386"/>
        <end position="537"/>
    </location>
</feature>
<evidence type="ECO:0000259" key="4">
    <source>
        <dbReference type="Pfam" id="PF24850"/>
    </source>
</evidence>
<evidence type="ECO:0000313" key="5">
    <source>
        <dbReference type="EMBL" id="MBD8017592.1"/>
    </source>
</evidence>
<dbReference type="Proteomes" id="UP000626242">
    <property type="component" value="Unassembled WGS sequence"/>
</dbReference>
<feature type="domain" description="Bacillithiol biosynthesis BshC N-terminal Rossmann-like" evidence="3">
    <location>
        <begin position="21"/>
        <end position="381"/>
    </location>
</feature>
<evidence type="ECO:0000313" key="6">
    <source>
        <dbReference type="Proteomes" id="UP000626242"/>
    </source>
</evidence>
<dbReference type="Pfam" id="PF24850">
    <property type="entry name" value="CC_BshC"/>
    <property type="match status" value="1"/>
</dbReference>
<keyword evidence="6" id="KW-1185">Reference proteome</keyword>
<organism evidence="5 6">
    <name type="scientific">Kaistella pullorum</name>
    <dbReference type="NCBI Taxonomy" id="2763074"/>
    <lineage>
        <taxon>Bacteria</taxon>
        <taxon>Pseudomonadati</taxon>
        <taxon>Bacteroidota</taxon>
        <taxon>Flavobacteriia</taxon>
        <taxon>Flavobacteriales</taxon>
        <taxon>Weeksellaceae</taxon>
        <taxon>Chryseobacterium group</taxon>
        <taxon>Kaistella</taxon>
    </lineage>
</organism>
<gene>
    <name evidence="2 5" type="primary">bshC</name>
    <name evidence="5" type="ORF">H9628_03825</name>
</gene>
<evidence type="ECO:0000256" key="1">
    <source>
        <dbReference type="ARBA" id="ARBA00022598"/>
    </source>
</evidence>
<dbReference type="EMBL" id="JACSPS010000001">
    <property type="protein sequence ID" value="MBD8017592.1"/>
    <property type="molecule type" value="Genomic_DNA"/>
</dbReference>
<dbReference type="InterPro" id="IPR055398">
    <property type="entry name" value="Rossmann-like_BshC"/>
</dbReference>
<dbReference type="NCBIfam" id="TIGR03998">
    <property type="entry name" value="thiol_BshC"/>
    <property type="match status" value="1"/>
</dbReference>
<name>A0ABR8WKY8_9FLAO</name>
<comment type="caution">
    <text evidence="5">The sequence shown here is derived from an EMBL/GenBank/DDBJ whole genome shotgun (WGS) entry which is preliminary data.</text>
</comment>
<proteinExistence type="inferred from homology"/>
<dbReference type="PIRSF" id="PIRSF012535">
    <property type="entry name" value="UCP012535"/>
    <property type="match status" value="1"/>
</dbReference>
<dbReference type="HAMAP" id="MF_01867">
    <property type="entry name" value="BshC"/>
    <property type="match status" value="1"/>
</dbReference>
<evidence type="ECO:0000256" key="2">
    <source>
        <dbReference type="HAMAP-Rule" id="MF_01867"/>
    </source>
</evidence>
<protein>
    <recommendedName>
        <fullName evidence="2">Putative cysteine ligase BshC</fullName>
        <ecNumber evidence="2">6.-.-.-</ecNumber>
    </recommendedName>
</protein>
<dbReference type="Pfam" id="PF10079">
    <property type="entry name" value="Rossmann-like_BshC"/>
    <property type="match status" value="1"/>
</dbReference>
<reference evidence="5 6" key="1">
    <citation type="submission" date="2020-08" db="EMBL/GenBank/DDBJ databases">
        <title>A Genomic Blueprint of the Chicken Gut Microbiome.</title>
        <authorList>
            <person name="Gilroy R."/>
            <person name="Ravi A."/>
            <person name="Getino M."/>
            <person name="Pursley I."/>
            <person name="Horton D.L."/>
            <person name="Alikhan N.-F."/>
            <person name="Baker D."/>
            <person name="Gharbi K."/>
            <person name="Hall N."/>
            <person name="Watson M."/>
            <person name="Adriaenssens E.M."/>
            <person name="Foster-Nyarko E."/>
            <person name="Jarju S."/>
            <person name="Secka A."/>
            <person name="Antonio M."/>
            <person name="Oren A."/>
            <person name="Chaudhuri R."/>
            <person name="La Ragione R.M."/>
            <person name="Hildebrand F."/>
            <person name="Pallen M.J."/>
        </authorList>
    </citation>
    <scope>NUCLEOTIDE SEQUENCE [LARGE SCALE GENOMIC DNA]</scope>
    <source>
        <strain evidence="5 6">Sa1CVA4</strain>
    </source>
</reference>
<dbReference type="InterPro" id="IPR055399">
    <property type="entry name" value="CC_BshC"/>
</dbReference>
<sequence length="539" mass="62413">MDPGKKFNQTVLKSITSIPFQDIESIPTLIKDYLDQKISGFEDDLFSDQNFAKKCEAKKQRFTDAQREILANTLKSQTKGLNLSDNQQLNLKKLSLNNTFTVTTGHQLNLFTGPVFFVYKILQTIKTADYLNKKFPGQYTVPIFWMASEDHDFAEINHFRTPENYFEVRANAGGPVGEIEIEDDHFISEFESEYKDSVFGTELILMMQRAYKKGHTLAQATRILVHELFAEYGLLMLDGNDARLKEQMKEIFKGEILTRALFESTKPAVQELETRYGNVQVNPREINLFYLNNTRNRIEADGDNFRIVDTEITFTKEELLQELENHPEKFSPNALLRPVYQETVLPNVAYVGGNAEIMYWLELKDYFTALELPFPILIPRNSIVQIQEKTLGKIDRLGLEIDDFYKNFANVTRDLLLSDNEILKYLDISESQLQKHFNELGSISALTDKSFQNLVDAEKTRQLKSFVRMRKRLLRAEKIKQNEKLQQLNDLFMAVHPGGVWQERVLNFSVFFADHGKTWLQTCYEVINVDKPELSVISI</sequence>
<accession>A0ABR8WKY8</accession>
<evidence type="ECO:0000259" key="3">
    <source>
        <dbReference type="Pfam" id="PF10079"/>
    </source>
</evidence>
<comment type="similarity">
    <text evidence="2">Belongs to the BshC family.</text>
</comment>
<dbReference type="InterPro" id="IPR011199">
    <property type="entry name" value="Bacillithiol_biosynth_BshC"/>
</dbReference>
<dbReference type="EC" id="6.-.-.-" evidence="2"/>